<evidence type="ECO:0000256" key="5">
    <source>
        <dbReference type="HAMAP-Rule" id="MF_00211"/>
    </source>
</evidence>
<keyword evidence="4 5" id="KW-0057">Aromatic amino acid biosynthesis</keyword>
<evidence type="ECO:0000259" key="7">
    <source>
        <dbReference type="Pfam" id="PF02885"/>
    </source>
</evidence>
<organism evidence="8 9">
    <name type="scientific">Metabacillus flavus</name>
    <dbReference type="NCBI Taxonomy" id="2823519"/>
    <lineage>
        <taxon>Bacteria</taxon>
        <taxon>Bacillati</taxon>
        <taxon>Bacillota</taxon>
        <taxon>Bacilli</taxon>
        <taxon>Bacillales</taxon>
        <taxon>Bacillaceae</taxon>
        <taxon>Metabacillus</taxon>
    </lineage>
</organism>
<feature type="binding site" evidence="5">
    <location>
        <begin position="81"/>
        <end position="82"/>
    </location>
    <ligand>
        <name>5-phospho-alpha-D-ribose 1-diphosphate</name>
        <dbReference type="ChEBI" id="CHEBI:58017"/>
    </ligand>
</feature>
<keyword evidence="5" id="KW-0028">Amino-acid biosynthesis</keyword>
<dbReference type="PANTHER" id="PTHR43285:SF2">
    <property type="entry name" value="ANTHRANILATE PHOSPHORIBOSYLTRANSFERASE"/>
    <property type="match status" value="1"/>
</dbReference>
<evidence type="ECO:0000256" key="1">
    <source>
        <dbReference type="ARBA" id="ARBA00022676"/>
    </source>
</evidence>
<dbReference type="InterPro" id="IPR017459">
    <property type="entry name" value="Glycosyl_Trfase_fam3_N_dom"/>
</dbReference>
<gene>
    <name evidence="5 8" type="primary">trpD</name>
    <name evidence="8" type="ORF">J9317_11580</name>
</gene>
<dbReference type="RefSeq" id="WP_211558758.1">
    <property type="nucleotide sequence ID" value="NZ_JAGVRK010000001.1"/>
</dbReference>
<reference evidence="8 9" key="1">
    <citation type="submission" date="2021-04" db="EMBL/GenBank/DDBJ databases">
        <title>Metabacillus sp. strain KIGAM252 whole genome sequence.</title>
        <authorList>
            <person name="Seo M.-J."/>
            <person name="Cho E.-S."/>
            <person name="Hwang C.Y."/>
            <person name="Yoon D.J."/>
        </authorList>
    </citation>
    <scope>NUCLEOTIDE SEQUENCE [LARGE SCALE GENOMIC DNA]</scope>
    <source>
        <strain evidence="8 9">KIGAM252</strain>
    </source>
</reference>
<feature type="binding site" evidence="5">
    <location>
        <begin position="88"/>
        <end position="91"/>
    </location>
    <ligand>
        <name>5-phospho-alpha-D-ribose 1-diphosphate</name>
        <dbReference type="ChEBI" id="CHEBI:58017"/>
    </ligand>
</feature>
<feature type="binding site" evidence="5">
    <location>
        <position position="224"/>
    </location>
    <ligand>
        <name>Mg(2+)</name>
        <dbReference type="ChEBI" id="CHEBI:18420"/>
        <label>1</label>
    </ligand>
</feature>
<proteinExistence type="inferred from homology"/>
<dbReference type="Gene3D" id="3.40.1030.10">
    <property type="entry name" value="Nucleoside phosphorylase/phosphoribosyltransferase catalytic domain"/>
    <property type="match status" value="1"/>
</dbReference>
<protein>
    <recommendedName>
        <fullName evidence="5">Anthranilate phosphoribosyltransferase</fullName>
        <ecNumber evidence="5">2.4.2.18</ecNumber>
    </recommendedName>
</protein>
<dbReference type="HAMAP" id="MF_00211">
    <property type="entry name" value="TrpD"/>
    <property type="match status" value="1"/>
</dbReference>
<comment type="cofactor">
    <cofactor evidence="5">
        <name>Mg(2+)</name>
        <dbReference type="ChEBI" id="CHEBI:18420"/>
    </cofactor>
    <text evidence="5">Binds 2 magnesium ions per monomer.</text>
</comment>
<comment type="similarity">
    <text evidence="5">Belongs to the anthranilate phosphoribosyltransferase family.</text>
</comment>
<dbReference type="InterPro" id="IPR036320">
    <property type="entry name" value="Glycosyl_Trfase_fam3_N_dom_sf"/>
</dbReference>
<comment type="caution">
    <text evidence="5">Lacks conserved residue(s) required for the propagation of feature annotation.</text>
</comment>
<dbReference type="Pfam" id="PF02885">
    <property type="entry name" value="Glycos_trans_3N"/>
    <property type="match status" value="1"/>
</dbReference>
<sequence>MKNILSRAVEGRRFTRLEAKEAMLEIMEGQATPSQIASFLSILRVRGETVEEIIGFTEAMKEKMIVIQGLESAVDTCGTGGDHASTFNISTSAAIAASSFGVKVAKHGNRSFTSKSGSADVLEELGIKPLESPQEAAAEVEKNHMGFLFAPLYHTSMKHAVNPRKEIGFRTAFNLLGPLANPANASRQVIGVFSDRYAELMAKAICELGTEHALLVTGADGLDEITITDETYVLEVRGGKISRYTISPEEFGMKRGNPLDLKAANPQESASLICQAFQNKGPEAVKDIISLNAGAALYTAGYSGSLKEGVRLSKQALISGKALVQLERLQMKKEEKYA</sequence>
<keyword evidence="9" id="KW-1185">Reference proteome</keyword>
<dbReference type="InterPro" id="IPR000312">
    <property type="entry name" value="Glycosyl_Trfase_fam3"/>
</dbReference>
<comment type="catalytic activity">
    <reaction evidence="5">
        <text>N-(5-phospho-beta-D-ribosyl)anthranilate + diphosphate = 5-phospho-alpha-D-ribose 1-diphosphate + anthranilate</text>
        <dbReference type="Rhea" id="RHEA:11768"/>
        <dbReference type="ChEBI" id="CHEBI:16567"/>
        <dbReference type="ChEBI" id="CHEBI:18277"/>
        <dbReference type="ChEBI" id="CHEBI:33019"/>
        <dbReference type="ChEBI" id="CHEBI:58017"/>
        <dbReference type="EC" id="2.4.2.18"/>
    </reaction>
</comment>
<feature type="domain" description="Glycosyl transferase family 3" evidence="6">
    <location>
        <begin position="72"/>
        <end position="323"/>
    </location>
</feature>
<dbReference type="Proteomes" id="UP000682403">
    <property type="component" value="Unassembled WGS sequence"/>
</dbReference>
<dbReference type="InterPro" id="IPR035902">
    <property type="entry name" value="Nuc_phospho_transferase"/>
</dbReference>
<evidence type="ECO:0000256" key="4">
    <source>
        <dbReference type="ARBA" id="ARBA00023141"/>
    </source>
</evidence>
<feature type="binding site" evidence="5">
    <location>
        <position position="90"/>
    </location>
    <ligand>
        <name>Mg(2+)</name>
        <dbReference type="ChEBI" id="CHEBI:18420"/>
        <label>1</label>
    </ligand>
</feature>
<dbReference type="EMBL" id="JAGVRK010000001">
    <property type="protein sequence ID" value="MBS2969406.1"/>
    <property type="molecule type" value="Genomic_DNA"/>
</dbReference>
<comment type="function">
    <text evidence="5">Catalyzes the transfer of the phosphoribosyl group of 5-phosphorylribose-1-pyrophosphate (PRPP) to anthranilate to yield N-(5'-phosphoribosyl)-anthranilate (PRA).</text>
</comment>
<evidence type="ECO:0000313" key="9">
    <source>
        <dbReference type="Proteomes" id="UP000682403"/>
    </source>
</evidence>
<feature type="binding site" evidence="5">
    <location>
        <position position="164"/>
    </location>
    <ligand>
        <name>anthranilate</name>
        <dbReference type="ChEBI" id="CHEBI:16567"/>
        <label>2</label>
    </ligand>
</feature>
<feature type="binding site" evidence="5">
    <location>
        <position position="86"/>
    </location>
    <ligand>
        <name>5-phospho-alpha-D-ribose 1-diphosphate</name>
        <dbReference type="ChEBI" id="CHEBI:58017"/>
    </ligand>
</feature>
<dbReference type="Gene3D" id="1.20.970.10">
    <property type="entry name" value="Transferase, Pyrimidine Nucleoside Phosphorylase, Chain C"/>
    <property type="match status" value="1"/>
</dbReference>
<keyword evidence="1 5" id="KW-0328">Glycosyltransferase</keyword>
<keyword evidence="3 5" id="KW-0822">Tryptophan biosynthesis</keyword>
<feature type="binding site" evidence="5">
    <location>
        <position position="78"/>
    </location>
    <ligand>
        <name>5-phospho-alpha-D-ribose 1-diphosphate</name>
        <dbReference type="ChEBI" id="CHEBI:58017"/>
    </ligand>
</feature>
<dbReference type="InterPro" id="IPR005940">
    <property type="entry name" value="Anthranilate_Pribosyl_Tfrase"/>
</dbReference>
<dbReference type="NCBIfam" id="TIGR01245">
    <property type="entry name" value="trpD"/>
    <property type="match status" value="1"/>
</dbReference>
<dbReference type="SUPFAM" id="SSF47648">
    <property type="entry name" value="Nucleoside phosphorylase/phosphoribosyltransferase N-terminal domain"/>
    <property type="match status" value="1"/>
</dbReference>
<dbReference type="EC" id="2.4.2.18" evidence="5"/>
<dbReference type="Pfam" id="PF00591">
    <property type="entry name" value="Glycos_transf_3"/>
    <property type="match status" value="1"/>
</dbReference>
<dbReference type="GO" id="GO:0004048">
    <property type="term" value="F:anthranilate phosphoribosyltransferase activity"/>
    <property type="evidence" value="ECO:0007669"/>
    <property type="project" value="UniProtKB-EC"/>
</dbReference>
<feature type="domain" description="Glycosyl transferase family 3 N-terminal" evidence="7">
    <location>
        <begin position="2"/>
        <end position="63"/>
    </location>
</feature>
<accession>A0ABS5LF72</accession>
<feature type="binding site" evidence="5">
    <location>
        <position position="78"/>
    </location>
    <ligand>
        <name>anthranilate</name>
        <dbReference type="ChEBI" id="CHEBI:16567"/>
        <label>1</label>
    </ligand>
</feature>
<feature type="binding site" evidence="5">
    <location>
        <position position="118"/>
    </location>
    <ligand>
        <name>5-phospho-alpha-D-ribose 1-diphosphate</name>
        <dbReference type="ChEBI" id="CHEBI:58017"/>
    </ligand>
</feature>
<comment type="pathway">
    <text evidence="5">Amino-acid biosynthesis; L-tryptophan biosynthesis; L-tryptophan from chorismate: step 2/5.</text>
</comment>
<dbReference type="PANTHER" id="PTHR43285">
    <property type="entry name" value="ANTHRANILATE PHOSPHORIBOSYLTRANSFERASE"/>
    <property type="match status" value="1"/>
</dbReference>
<keyword evidence="5" id="KW-0479">Metal-binding</keyword>
<dbReference type="SUPFAM" id="SSF52418">
    <property type="entry name" value="Nucleoside phosphorylase/phosphoribosyltransferase catalytic domain"/>
    <property type="match status" value="1"/>
</dbReference>
<name>A0ABS5LF72_9BACI</name>
<feature type="binding site" evidence="5">
    <location>
        <position position="223"/>
    </location>
    <ligand>
        <name>Mg(2+)</name>
        <dbReference type="ChEBI" id="CHEBI:18420"/>
        <label>2</label>
    </ligand>
</feature>
<evidence type="ECO:0000313" key="8">
    <source>
        <dbReference type="EMBL" id="MBS2969406.1"/>
    </source>
</evidence>
<feature type="binding site" evidence="5">
    <location>
        <position position="109"/>
    </location>
    <ligand>
        <name>anthranilate</name>
        <dbReference type="ChEBI" id="CHEBI:16567"/>
        <label>1</label>
    </ligand>
</feature>
<comment type="subunit">
    <text evidence="5">Homodimer.</text>
</comment>
<feature type="binding site" evidence="5">
    <location>
        <begin position="106"/>
        <end position="114"/>
    </location>
    <ligand>
        <name>5-phospho-alpha-D-ribose 1-diphosphate</name>
        <dbReference type="ChEBI" id="CHEBI:58017"/>
    </ligand>
</feature>
<keyword evidence="2 5" id="KW-0808">Transferase</keyword>
<keyword evidence="5" id="KW-0460">Magnesium</keyword>
<comment type="caution">
    <text evidence="8">The sequence shown here is derived from an EMBL/GenBank/DDBJ whole genome shotgun (WGS) entry which is preliminary data.</text>
</comment>
<evidence type="ECO:0000256" key="3">
    <source>
        <dbReference type="ARBA" id="ARBA00022822"/>
    </source>
</evidence>
<feature type="binding site" evidence="5">
    <location>
        <position position="224"/>
    </location>
    <ligand>
        <name>Mg(2+)</name>
        <dbReference type="ChEBI" id="CHEBI:18420"/>
        <label>2</label>
    </ligand>
</feature>
<evidence type="ECO:0000256" key="2">
    <source>
        <dbReference type="ARBA" id="ARBA00022679"/>
    </source>
</evidence>
<evidence type="ECO:0000259" key="6">
    <source>
        <dbReference type="Pfam" id="PF00591"/>
    </source>
</evidence>